<proteinExistence type="predicted"/>
<protein>
    <submittedName>
        <fullName evidence="2">Uncharacterized protein</fullName>
    </submittedName>
</protein>
<dbReference type="EMBL" id="JANJYI010000005">
    <property type="protein sequence ID" value="KAK2648286.1"/>
    <property type="molecule type" value="Genomic_DNA"/>
</dbReference>
<accession>A0AAD9WYV5</accession>
<feature type="compositionally biased region" description="Polar residues" evidence="1">
    <location>
        <begin position="378"/>
        <end position="389"/>
    </location>
</feature>
<dbReference type="InterPro" id="IPR053098">
    <property type="entry name" value="Petuviruses_polyprotein"/>
</dbReference>
<dbReference type="PANTHER" id="PTHR48435">
    <property type="entry name" value="POLYPROTEIN"/>
    <property type="match status" value="1"/>
</dbReference>
<gene>
    <name evidence="2" type="ORF">Ddye_015775</name>
</gene>
<comment type="caution">
    <text evidence="2">The sequence shown here is derived from an EMBL/GenBank/DDBJ whole genome shotgun (WGS) entry which is preliminary data.</text>
</comment>
<feature type="region of interest" description="Disordered" evidence="1">
    <location>
        <begin position="313"/>
        <end position="357"/>
    </location>
</feature>
<evidence type="ECO:0000313" key="2">
    <source>
        <dbReference type="EMBL" id="KAK2648286.1"/>
    </source>
</evidence>
<feature type="region of interest" description="Disordered" evidence="1">
    <location>
        <begin position="377"/>
        <end position="434"/>
    </location>
</feature>
<reference evidence="2" key="1">
    <citation type="journal article" date="2023" name="Plant J.">
        <title>Genome sequences and population genomics provide insights into the demographic history, inbreeding, and mutation load of two 'living fossil' tree species of Dipteronia.</title>
        <authorList>
            <person name="Feng Y."/>
            <person name="Comes H.P."/>
            <person name="Chen J."/>
            <person name="Zhu S."/>
            <person name="Lu R."/>
            <person name="Zhang X."/>
            <person name="Li P."/>
            <person name="Qiu J."/>
            <person name="Olsen K.M."/>
            <person name="Qiu Y."/>
        </authorList>
    </citation>
    <scope>NUCLEOTIDE SEQUENCE</scope>
    <source>
        <strain evidence="2">KIB01</strain>
    </source>
</reference>
<dbReference type="PANTHER" id="PTHR48435:SF1">
    <property type="entry name" value="POLYPROTEIN"/>
    <property type="match status" value="1"/>
</dbReference>
<feature type="compositionally biased region" description="Low complexity" evidence="1">
    <location>
        <begin position="317"/>
        <end position="357"/>
    </location>
</feature>
<dbReference type="AlphaFoldDB" id="A0AAD9WYV5"/>
<evidence type="ECO:0000256" key="1">
    <source>
        <dbReference type="SAM" id="MobiDB-lite"/>
    </source>
</evidence>
<organism evidence="2 3">
    <name type="scientific">Dipteronia dyeriana</name>
    <dbReference type="NCBI Taxonomy" id="168575"/>
    <lineage>
        <taxon>Eukaryota</taxon>
        <taxon>Viridiplantae</taxon>
        <taxon>Streptophyta</taxon>
        <taxon>Embryophyta</taxon>
        <taxon>Tracheophyta</taxon>
        <taxon>Spermatophyta</taxon>
        <taxon>Magnoliopsida</taxon>
        <taxon>eudicotyledons</taxon>
        <taxon>Gunneridae</taxon>
        <taxon>Pentapetalae</taxon>
        <taxon>rosids</taxon>
        <taxon>malvids</taxon>
        <taxon>Sapindales</taxon>
        <taxon>Sapindaceae</taxon>
        <taxon>Hippocastanoideae</taxon>
        <taxon>Acereae</taxon>
        <taxon>Dipteronia</taxon>
    </lineage>
</organism>
<dbReference type="Proteomes" id="UP001280121">
    <property type="component" value="Unassembled WGS sequence"/>
</dbReference>
<name>A0AAD9WYV5_9ROSI</name>
<feature type="region of interest" description="Disordered" evidence="1">
    <location>
        <begin position="177"/>
        <end position="200"/>
    </location>
</feature>
<evidence type="ECO:0000313" key="3">
    <source>
        <dbReference type="Proteomes" id="UP001280121"/>
    </source>
</evidence>
<keyword evidence="3" id="KW-1185">Reference proteome</keyword>
<sequence>MMPNSYMATLHHQIAYRLQDYALDLSIPCHTEDTLFIKAEREDEVPTIIQIPKQLPRDKLTEIIPLKWITNYEMAFQNTTHVIASNTKFTKLSDGSIQTTYEPISTSASDASTSAPPIFQVLMIRHVTSKEEISIHSFEVDGSPIYTDKINNHFIWDVDLEMCDADCECKACSKVMRSSCKPGHPHRKSDDPNSPKIGLRPVKNKSLHIYDRALQILRSEGLLPEEPEEPDKLLPPLQPTIPCFMASSYDKDFPHLEQSSNSERNMFSRPFVQTTEILLDRSLKQPSQAEQVLNWHSRNARVQNRVLHSIDQKIDQSTSFSEETSTETSTTPLEPSYESYSSWETYSPTSSEQSYHNANLSDSDALLNLSQIFMASMTDPQPSTQTVETTSDEISDEPTPIVDEPLEHRPQAPAPVHRPTNVPWFNLEDSAPRQ</sequence>